<dbReference type="RefSeq" id="WP_128700775.1">
    <property type="nucleotide sequence ID" value="NZ_CP019384.1"/>
</dbReference>
<proteinExistence type="predicted"/>
<dbReference type="CDD" id="cd00077">
    <property type="entry name" value="HDc"/>
    <property type="match status" value="1"/>
</dbReference>
<dbReference type="PANTHER" id="PTHR43155">
    <property type="entry name" value="CYCLIC DI-GMP PHOSPHODIESTERASE PA4108-RELATED"/>
    <property type="match status" value="1"/>
</dbReference>
<dbReference type="SUPFAM" id="SSF109604">
    <property type="entry name" value="HD-domain/PDEase-like"/>
    <property type="match status" value="1"/>
</dbReference>
<evidence type="ECO:0000313" key="2">
    <source>
        <dbReference type="EMBL" id="QAT17809.1"/>
    </source>
</evidence>
<dbReference type="KEGG" id="vai:BU251_08785"/>
<dbReference type="PROSITE" id="PS51832">
    <property type="entry name" value="HD_GYP"/>
    <property type="match status" value="1"/>
</dbReference>
<dbReference type="InterPro" id="IPR003607">
    <property type="entry name" value="HD/PDEase_dom"/>
</dbReference>
<dbReference type="AlphaFoldDB" id="A0A410P6J5"/>
<dbReference type="InterPro" id="IPR006675">
    <property type="entry name" value="HDIG_dom"/>
</dbReference>
<dbReference type="PANTHER" id="PTHR43155:SF2">
    <property type="entry name" value="CYCLIC DI-GMP PHOSPHODIESTERASE PA4108"/>
    <property type="match status" value="1"/>
</dbReference>
<gene>
    <name evidence="2" type="ORF">BU251_08785</name>
</gene>
<sequence length="188" mass="20755">MKNFDTLFSIVKMLSEHEAVYAHGSRVARLACAIAQKIGHPDADIKHIHFAAVVHDIGKIQIPVEILNKCGPLNNDEFEIMKKHPELGYSLLKDIKSESMAAEVALQHHERLNGSGYPFGLHAEEINPVTKIISVADVVDTMVSPQVYRPTLNIEDALQEIQQNSGSLYDSEVVAVGITLIEKGEFCV</sequence>
<protein>
    <recommendedName>
        <fullName evidence="1">HD-GYP domain-containing protein</fullName>
    </recommendedName>
</protein>
<organism evidence="2 3">
    <name type="scientific">Velamenicoccus archaeovorus</name>
    <dbReference type="NCBI Taxonomy" id="1930593"/>
    <lineage>
        <taxon>Bacteria</taxon>
        <taxon>Pseudomonadati</taxon>
        <taxon>Candidatus Omnitrophota</taxon>
        <taxon>Candidatus Velamenicoccus</taxon>
    </lineage>
</organism>
<dbReference type="SMART" id="SM00471">
    <property type="entry name" value="HDc"/>
    <property type="match status" value="1"/>
</dbReference>
<dbReference type="InterPro" id="IPR037522">
    <property type="entry name" value="HD_GYP_dom"/>
</dbReference>
<evidence type="ECO:0000259" key="1">
    <source>
        <dbReference type="PROSITE" id="PS51832"/>
    </source>
</evidence>
<dbReference type="OrthoDB" id="9769359at2"/>
<reference evidence="2 3" key="1">
    <citation type="submission" date="2017-01" db="EMBL/GenBank/DDBJ databases">
        <title>First insights into the biology of 'candidatus Vampirococcus archaeovorus'.</title>
        <authorList>
            <person name="Kizina J."/>
            <person name="Jordan S."/>
            <person name="Stueber K."/>
            <person name="Reinhardt R."/>
            <person name="Harder J."/>
        </authorList>
    </citation>
    <scope>NUCLEOTIDE SEQUENCE [LARGE SCALE GENOMIC DNA]</scope>
    <source>
        <strain evidence="2 3">LiM</strain>
    </source>
</reference>
<dbReference type="Gene3D" id="1.10.3210.10">
    <property type="entry name" value="Hypothetical protein af1432"/>
    <property type="match status" value="1"/>
</dbReference>
<name>A0A410P6J5_VELA1</name>
<keyword evidence="3" id="KW-1185">Reference proteome</keyword>
<dbReference type="NCBIfam" id="TIGR00277">
    <property type="entry name" value="HDIG"/>
    <property type="match status" value="1"/>
</dbReference>
<evidence type="ECO:0000313" key="3">
    <source>
        <dbReference type="Proteomes" id="UP000287243"/>
    </source>
</evidence>
<accession>A0A410P6J5</accession>
<dbReference type="EMBL" id="CP019384">
    <property type="protein sequence ID" value="QAT17809.1"/>
    <property type="molecule type" value="Genomic_DNA"/>
</dbReference>
<feature type="domain" description="HD-GYP" evidence="1">
    <location>
        <begin position="1"/>
        <end position="188"/>
    </location>
</feature>
<dbReference type="Proteomes" id="UP000287243">
    <property type="component" value="Chromosome"/>
</dbReference>
<dbReference type="Pfam" id="PF13487">
    <property type="entry name" value="HD_5"/>
    <property type="match status" value="1"/>
</dbReference>